<accession>W7DYZ8</accession>
<dbReference type="OrthoDB" id="9803968at2"/>
<dbReference type="Pfam" id="PF07690">
    <property type="entry name" value="MFS_1"/>
    <property type="match status" value="1"/>
</dbReference>
<keyword evidence="8" id="KW-1185">Reference proteome</keyword>
<evidence type="ECO:0000256" key="1">
    <source>
        <dbReference type="ARBA" id="ARBA00006432"/>
    </source>
</evidence>
<dbReference type="SUPFAM" id="SSF103473">
    <property type="entry name" value="MFS general substrate transporter"/>
    <property type="match status" value="1"/>
</dbReference>
<keyword evidence="2 5" id="KW-0812">Transmembrane</keyword>
<feature type="transmembrane region" description="Helical" evidence="5">
    <location>
        <begin position="46"/>
        <end position="67"/>
    </location>
</feature>
<dbReference type="PATRIC" id="fig|1208583.4.peg.1611"/>
<name>W7DYZ8_9PROT</name>
<dbReference type="EMBL" id="ATSX01000002">
    <property type="protein sequence ID" value="EUK17919.1"/>
    <property type="molecule type" value="Genomic_DNA"/>
</dbReference>
<dbReference type="Gene3D" id="3.40.50.12780">
    <property type="entry name" value="N-terminal domain of ligase-like"/>
    <property type="match status" value="1"/>
</dbReference>
<dbReference type="PROSITE" id="PS51257">
    <property type="entry name" value="PROKAR_LIPOPROTEIN"/>
    <property type="match status" value="1"/>
</dbReference>
<evidence type="ECO:0000313" key="7">
    <source>
        <dbReference type="EMBL" id="EUK17919.1"/>
    </source>
</evidence>
<keyword evidence="4 5" id="KW-0472">Membrane</keyword>
<dbReference type="Pfam" id="PF01553">
    <property type="entry name" value="Acyltransferase"/>
    <property type="match status" value="1"/>
</dbReference>
<dbReference type="GO" id="GO:0031956">
    <property type="term" value="F:medium-chain fatty acid-CoA ligase activity"/>
    <property type="evidence" value="ECO:0007669"/>
    <property type="project" value="TreeGrafter"/>
</dbReference>
<dbReference type="CDD" id="cd06173">
    <property type="entry name" value="MFS_MefA_like"/>
    <property type="match status" value="1"/>
</dbReference>
<dbReference type="CDD" id="cd07989">
    <property type="entry name" value="LPLAT_AGPAT-like"/>
    <property type="match status" value="1"/>
</dbReference>
<dbReference type="eggNOG" id="COG0204">
    <property type="taxonomic scope" value="Bacteria"/>
</dbReference>
<feature type="transmembrane region" description="Helical" evidence="5">
    <location>
        <begin position="222"/>
        <end position="245"/>
    </location>
</feature>
<dbReference type="InterPro" id="IPR002123">
    <property type="entry name" value="Plipid/glycerol_acylTrfase"/>
</dbReference>
<evidence type="ECO:0000256" key="3">
    <source>
        <dbReference type="ARBA" id="ARBA00022989"/>
    </source>
</evidence>
<dbReference type="SMART" id="SM00563">
    <property type="entry name" value="PlsC"/>
    <property type="match status" value="1"/>
</dbReference>
<feature type="transmembrane region" description="Helical" evidence="5">
    <location>
        <begin position="290"/>
        <end position="310"/>
    </location>
</feature>
<feature type="transmembrane region" description="Helical" evidence="5">
    <location>
        <begin position="257"/>
        <end position="278"/>
    </location>
</feature>
<feature type="domain" description="Phospholipid/glycerol acyltransferase" evidence="6">
    <location>
        <begin position="449"/>
        <end position="560"/>
    </location>
</feature>
<dbReference type="PANTHER" id="PTHR43201">
    <property type="entry name" value="ACYL-COA SYNTHETASE"/>
    <property type="match status" value="1"/>
</dbReference>
<feature type="transmembrane region" description="Helical" evidence="5">
    <location>
        <begin position="330"/>
        <end position="352"/>
    </location>
</feature>
<keyword evidence="7" id="KW-0808">Transferase</keyword>
<dbReference type="GO" id="GO:0006631">
    <property type="term" value="P:fatty acid metabolic process"/>
    <property type="evidence" value="ECO:0007669"/>
    <property type="project" value="TreeGrafter"/>
</dbReference>
<sequence length="1137" mass="125863">MPKTSNSSQRSLWFLCLAQSCGVLNENMIKNAMLVMALFVMGYENTGIAAIAGGLFILPYACFSATAGQIADKFSKQRLMIAVKIVQILLIPVSFTGFIHQHIPLLLGCIFLLGTAEAFYCPLKYSIIPEIVEKKKILFGNSLIETSTFVSVLIGMLIGGSVILLPGGLYWVCGSAFILSILSLISVLKINKVAPADQNLILNINIIQETYRTILLSNKNRSIWLCILGISWFWTIGSMVGAGIFDLSAQIIHHNGHYLTNLFISCFSLGVAGGSILCSRLLRGNISARFVPVAAIGISLFCFDFGYAIISIQTVSSLSFFVSSFTGIRILVDLTLMAICCGIYSVPLYAIIQEKSPKSSKARIIAGNNIINAIMMVIGAFIWAKASSFGVSSASLFISLSIINIFVAVYIMRFFTSKILQFIFKIYFKIFHKVTVTGIENFHQAGDKVVIVCNHTSFADASLLSCLLPEQPAFAIYTKTAQKWWARPFLAFVKTFTVDIQSPYTIKEMVQAVRDKNQKLVIFPEGRLTKTGNLMKLYEGAGIVSYNANAKILPIYINGLQFSILGRMKGKLPLRLFPRVSITIRPPVDLNDHLNHNLSHQENRNYIGNILEQIMINTSFAAKNTEKTLFKALIDAKDLYGKKREIIEDIKREPFTYDRLCIGAILFGRKLEKETTLSECIGLLLPNSCGAIVSFMALSAFGRVPHPINISTGAENILNIFQTAQIKTIISSHLFIDKGGLQELEAKLLQKVKIIYIEDIIKNLTLSDKAKAKLDLLRPENLPGMKASYQSPAVILSTSGSEGHPKAVVLSHHNILTNCQQVASVIDFSCADHVFNAMPFFHSLGLTGATLLPLFNGVRTFHYPNPLHYKTIPSMIYDTDATICFGTDTFLNAWAKYAHTYDFYAMRYIITGGEKVKEETHKLYAEKFGVRIFEGYGATESSPVIALNTPMNHRNGTVGHFLPGIDHKITPVPGISIGGKLSIKGHNIMMGYMLNTNPGVIQPIENEWYDTGDIVSIDSDNFITISGRVKRFAKIGGEMISMSAVESMTTKIWPTATNAVVNLTDEKKGEQLLLITTQQDATIEQMLSYSKKHDIAKIMLPKTVKIVKEIPLFATGKINYPELQKQLHLLKLENSTK</sequence>
<dbReference type="STRING" id="1208583.COMX_08000"/>
<feature type="transmembrane region" description="Helical" evidence="5">
    <location>
        <begin position="396"/>
        <end position="415"/>
    </location>
</feature>
<keyword evidence="7" id="KW-0012">Acyltransferase</keyword>
<evidence type="ECO:0000313" key="8">
    <source>
        <dbReference type="Proteomes" id="UP000019250"/>
    </source>
</evidence>
<feature type="transmembrane region" description="Helical" evidence="5">
    <location>
        <begin position="105"/>
        <end position="123"/>
    </location>
</feature>
<dbReference type="Gene3D" id="3.30.300.30">
    <property type="match status" value="1"/>
</dbReference>
<dbReference type="InterPro" id="IPR036259">
    <property type="entry name" value="MFS_trans_sf"/>
</dbReference>
<dbReference type="InterPro" id="IPR000873">
    <property type="entry name" value="AMP-dep_synth/lig_dom"/>
</dbReference>
<dbReference type="Proteomes" id="UP000019250">
    <property type="component" value="Unassembled WGS sequence"/>
</dbReference>
<evidence type="ECO:0000256" key="5">
    <source>
        <dbReference type="SAM" id="Phobius"/>
    </source>
</evidence>
<organism evidence="7 8">
    <name type="scientific">Commensalibacter papalotli</name>
    <name type="common">ex Servin-Garciduenas et al. 2014</name>
    <dbReference type="NCBI Taxonomy" id="1208583"/>
    <lineage>
        <taxon>Bacteria</taxon>
        <taxon>Pseudomonadati</taxon>
        <taxon>Pseudomonadota</taxon>
        <taxon>Alphaproteobacteria</taxon>
        <taxon>Acetobacterales</taxon>
        <taxon>Acetobacteraceae</taxon>
    </lineage>
</organism>
<dbReference type="AlphaFoldDB" id="W7DYZ8"/>
<dbReference type="GO" id="GO:0008922">
    <property type="term" value="F:long-chain fatty acid [acyl-carrier-protein] ligase activity"/>
    <property type="evidence" value="ECO:0007669"/>
    <property type="project" value="UniProtKB-EC"/>
</dbReference>
<dbReference type="InterPro" id="IPR042099">
    <property type="entry name" value="ANL_N_sf"/>
</dbReference>
<protein>
    <submittedName>
        <fullName evidence="7">Acylglycerophosphoethanolamine acyltransferase</fullName>
        <ecNumber evidence="7">6.2.1.20</ecNumber>
    </submittedName>
</protein>
<comment type="caution">
    <text evidence="7">The sequence shown here is derived from an EMBL/GenBank/DDBJ whole genome shotgun (WGS) entry which is preliminary data.</text>
</comment>
<comment type="similarity">
    <text evidence="1">Belongs to the ATP-dependent AMP-binding enzyme family.</text>
</comment>
<dbReference type="PANTHER" id="PTHR43201:SF8">
    <property type="entry name" value="ACYL-COA SYNTHETASE FAMILY MEMBER 3"/>
    <property type="match status" value="1"/>
</dbReference>
<reference evidence="7 8" key="1">
    <citation type="journal article" date="2014" name="Genome Announc.">
        <title>Draft Genome Sequence of Commensalibacter papalotli MX01, a Symbiont Identified from the Guts of Overwintering Monarch Butterflies.</title>
        <authorList>
            <person name="Servin-Garciduenas L.E."/>
            <person name="Sanchez-Quinto A."/>
            <person name="Martinez-Romero E."/>
        </authorList>
    </citation>
    <scope>NUCLEOTIDE SEQUENCE [LARGE SCALE GENOMIC DNA]</scope>
    <source>
        <strain evidence="8">MX-MONARCH01</strain>
    </source>
</reference>
<dbReference type="GO" id="GO:0016746">
    <property type="term" value="F:acyltransferase activity"/>
    <property type="evidence" value="ECO:0007669"/>
    <property type="project" value="UniProtKB-KW"/>
</dbReference>
<dbReference type="Pfam" id="PF00501">
    <property type="entry name" value="AMP-binding"/>
    <property type="match status" value="1"/>
</dbReference>
<dbReference type="RefSeq" id="WP_034339733.1">
    <property type="nucleotide sequence ID" value="NZ_ATSX01000002.1"/>
</dbReference>
<dbReference type="InterPro" id="IPR045851">
    <property type="entry name" value="AMP-bd_C_sf"/>
</dbReference>
<feature type="transmembrane region" description="Helical" evidence="5">
    <location>
        <begin position="364"/>
        <end position="384"/>
    </location>
</feature>
<dbReference type="Gene3D" id="1.20.1250.20">
    <property type="entry name" value="MFS general substrate transporter like domains"/>
    <property type="match status" value="1"/>
</dbReference>
<evidence type="ECO:0000259" key="6">
    <source>
        <dbReference type="SMART" id="SM00563"/>
    </source>
</evidence>
<evidence type="ECO:0000256" key="2">
    <source>
        <dbReference type="ARBA" id="ARBA00022692"/>
    </source>
</evidence>
<proteinExistence type="inferred from homology"/>
<keyword evidence="7" id="KW-0436">Ligase</keyword>
<dbReference type="EC" id="6.2.1.20" evidence="7"/>
<feature type="transmembrane region" description="Helical" evidence="5">
    <location>
        <begin position="169"/>
        <end position="188"/>
    </location>
</feature>
<feature type="transmembrane region" description="Helical" evidence="5">
    <location>
        <begin position="79"/>
        <end position="99"/>
    </location>
</feature>
<dbReference type="eggNOG" id="COG0318">
    <property type="taxonomic scope" value="Bacteria"/>
</dbReference>
<evidence type="ECO:0000256" key="4">
    <source>
        <dbReference type="ARBA" id="ARBA00023136"/>
    </source>
</evidence>
<dbReference type="SUPFAM" id="SSF56801">
    <property type="entry name" value="Acetyl-CoA synthetase-like"/>
    <property type="match status" value="1"/>
</dbReference>
<feature type="transmembrane region" description="Helical" evidence="5">
    <location>
        <begin position="143"/>
        <end position="163"/>
    </location>
</feature>
<dbReference type="SUPFAM" id="SSF69593">
    <property type="entry name" value="Glycerol-3-phosphate (1)-acyltransferase"/>
    <property type="match status" value="1"/>
</dbReference>
<gene>
    <name evidence="7" type="ORF">COMX_08000</name>
</gene>
<keyword evidence="3 5" id="KW-1133">Transmembrane helix</keyword>
<dbReference type="InterPro" id="IPR011701">
    <property type="entry name" value="MFS"/>
</dbReference>
<dbReference type="GO" id="GO:0022857">
    <property type="term" value="F:transmembrane transporter activity"/>
    <property type="evidence" value="ECO:0007669"/>
    <property type="project" value="InterPro"/>
</dbReference>